<gene>
    <name evidence="2" type="ORF">METZ01_LOCUS480568</name>
</gene>
<dbReference type="EMBL" id="UINC01206199">
    <property type="protein sequence ID" value="SVE27714.1"/>
    <property type="molecule type" value="Genomic_DNA"/>
</dbReference>
<evidence type="ECO:0008006" key="3">
    <source>
        <dbReference type="Google" id="ProtNLM"/>
    </source>
</evidence>
<reference evidence="2" key="1">
    <citation type="submission" date="2018-05" db="EMBL/GenBank/DDBJ databases">
        <authorList>
            <person name="Lanie J.A."/>
            <person name="Ng W.-L."/>
            <person name="Kazmierczak K.M."/>
            <person name="Andrzejewski T.M."/>
            <person name="Davidsen T.M."/>
            <person name="Wayne K.J."/>
            <person name="Tettelin H."/>
            <person name="Glass J.I."/>
            <person name="Rusch D."/>
            <person name="Podicherti R."/>
            <person name="Tsui H.-C.T."/>
            <person name="Winkler M.E."/>
        </authorList>
    </citation>
    <scope>NUCLEOTIDE SEQUENCE</scope>
</reference>
<sequence>MIQAFDNVFYLILHCLNLITYAYFLFRIFFMIDGVNEEYSTDKTTTYLWHFTAVTMLPMLLVGIYLIFRNNGINGTWLYFNLLFLMSLFQLILEVLVYTKRIYKDLGVKNS</sequence>
<keyword evidence="1" id="KW-0812">Transmembrane</keyword>
<name>A0A383C698_9ZZZZ</name>
<evidence type="ECO:0000256" key="1">
    <source>
        <dbReference type="SAM" id="Phobius"/>
    </source>
</evidence>
<dbReference type="AlphaFoldDB" id="A0A383C698"/>
<feature type="transmembrane region" description="Helical" evidence="1">
    <location>
        <begin position="77"/>
        <end position="98"/>
    </location>
</feature>
<accession>A0A383C698</accession>
<evidence type="ECO:0000313" key="2">
    <source>
        <dbReference type="EMBL" id="SVE27714.1"/>
    </source>
</evidence>
<feature type="transmembrane region" description="Helical" evidence="1">
    <location>
        <begin position="46"/>
        <end position="68"/>
    </location>
</feature>
<organism evidence="2">
    <name type="scientific">marine metagenome</name>
    <dbReference type="NCBI Taxonomy" id="408172"/>
    <lineage>
        <taxon>unclassified sequences</taxon>
        <taxon>metagenomes</taxon>
        <taxon>ecological metagenomes</taxon>
    </lineage>
</organism>
<keyword evidence="1" id="KW-0472">Membrane</keyword>
<protein>
    <recommendedName>
        <fullName evidence="3">TLC domain-containing protein</fullName>
    </recommendedName>
</protein>
<feature type="transmembrane region" description="Helical" evidence="1">
    <location>
        <begin position="7"/>
        <end position="26"/>
    </location>
</feature>
<proteinExistence type="predicted"/>
<feature type="non-terminal residue" evidence="2">
    <location>
        <position position="111"/>
    </location>
</feature>
<keyword evidence="1" id="KW-1133">Transmembrane helix</keyword>